<sequence length="315" mass="36565">MEVKYLYYGSSDSHYTAGQFLSLRQYISDTWRYFSESDIGPRGHYHNGGIIEGLILCFAIVHGFKTYIKKHIIISPFNVFLCVGIVYIIFTLPITELLYLKWTLLGNIQHPWRMLTGYIIIPPILFAFLFEATHHKKVVLVIFIFAIAFFRFPQLYGKNYTDTPQKSFFETYDNLHGTHMNTVWMGEVRDYPFKKEKIEIIEGRGSISEQQILNSSRRFKINALTQVTLVDHTFYFPGWKTFIDGVEIPIQFQDPAQRGVITYQVPAGESEISTIFTRTKPRILGEIISIVSLTIIGLVIILRQRIKLFISHDTK</sequence>
<feature type="transmembrane region" description="Helical" evidence="1">
    <location>
        <begin position="138"/>
        <end position="156"/>
    </location>
</feature>
<keyword evidence="1" id="KW-0472">Membrane</keyword>
<feature type="transmembrane region" description="Helical" evidence="1">
    <location>
        <begin position="112"/>
        <end position="131"/>
    </location>
</feature>
<reference evidence="3" key="1">
    <citation type="submission" date="2017-09" db="EMBL/GenBank/DDBJ databases">
        <title>Depth-based differentiation of microbial function through sediment-hosted aquifers and enrichment of novel symbionts in the deep terrestrial subsurface.</title>
        <authorList>
            <person name="Probst A.J."/>
            <person name="Ladd B."/>
            <person name="Jarett J.K."/>
            <person name="Geller-Mcgrath D.E."/>
            <person name="Sieber C.M.K."/>
            <person name="Emerson J.B."/>
            <person name="Anantharaman K."/>
            <person name="Thomas B.C."/>
            <person name="Malmstrom R."/>
            <person name="Stieglmeier M."/>
            <person name="Klingl A."/>
            <person name="Woyke T."/>
            <person name="Ryan C.M."/>
            <person name="Banfield J.F."/>
        </authorList>
    </citation>
    <scope>NUCLEOTIDE SEQUENCE [LARGE SCALE GENOMIC DNA]</scope>
</reference>
<protein>
    <recommendedName>
        <fullName evidence="4">Membrane protein 6-pyruvoyl-tetrahydropterin synthase-related domain-containing protein</fullName>
    </recommendedName>
</protein>
<evidence type="ECO:0000313" key="2">
    <source>
        <dbReference type="EMBL" id="PJC31253.1"/>
    </source>
</evidence>
<dbReference type="EMBL" id="PFSC01000118">
    <property type="protein sequence ID" value="PJC31253.1"/>
    <property type="molecule type" value="Genomic_DNA"/>
</dbReference>
<feature type="transmembrane region" description="Helical" evidence="1">
    <location>
        <begin position="76"/>
        <end position="100"/>
    </location>
</feature>
<gene>
    <name evidence="2" type="ORF">CO051_04325</name>
</gene>
<comment type="caution">
    <text evidence="2">The sequence shown here is derived from an EMBL/GenBank/DDBJ whole genome shotgun (WGS) entry which is preliminary data.</text>
</comment>
<keyword evidence="1" id="KW-1133">Transmembrane helix</keyword>
<keyword evidence="1" id="KW-0812">Transmembrane</keyword>
<evidence type="ECO:0000256" key="1">
    <source>
        <dbReference type="SAM" id="Phobius"/>
    </source>
</evidence>
<name>A0A2M8EY36_9BACT</name>
<dbReference type="AlphaFoldDB" id="A0A2M8EY36"/>
<feature type="transmembrane region" description="Helical" evidence="1">
    <location>
        <begin position="283"/>
        <end position="302"/>
    </location>
</feature>
<accession>A0A2M8EY36</accession>
<proteinExistence type="predicted"/>
<evidence type="ECO:0008006" key="4">
    <source>
        <dbReference type="Google" id="ProtNLM"/>
    </source>
</evidence>
<organism evidence="2 3">
    <name type="scientific">Candidatus Roizmanbacteria bacterium CG_4_9_14_0_2_um_filter_39_13</name>
    <dbReference type="NCBI Taxonomy" id="1974839"/>
    <lineage>
        <taxon>Bacteria</taxon>
        <taxon>Candidatus Roizmaniibacteriota</taxon>
    </lineage>
</organism>
<evidence type="ECO:0000313" key="3">
    <source>
        <dbReference type="Proteomes" id="UP000231383"/>
    </source>
</evidence>
<dbReference type="Proteomes" id="UP000231383">
    <property type="component" value="Unassembled WGS sequence"/>
</dbReference>
<feature type="transmembrane region" description="Helical" evidence="1">
    <location>
        <begin position="45"/>
        <end position="64"/>
    </location>
</feature>